<dbReference type="STRING" id="386301.SAMN05216282_10225"/>
<reference evidence="2 3" key="1">
    <citation type="submission" date="2016-10" db="EMBL/GenBank/DDBJ databases">
        <authorList>
            <person name="de Groot N.N."/>
        </authorList>
    </citation>
    <scope>NUCLEOTIDE SEQUENCE [LARGE SCALE GENOMIC DNA]</scope>
    <source>
        <strain evidence="2 3">CGMCC 1.5382</strain>
    </source>
</reference>
<accession>A0A1G8Y7G8</accession>
<evidence type="ECO:0000256" key="1">
    <source>
        <dbReference type="SAM" id="Phobius"/>
    </source>
</evidence>
<sequence>MLTASSIPVRARTPLLSSLARASVLVAALAIAVVGLTLAPSEKASAQDFAQCDSVNNTPGLELICDVTVENNLNLTTGVDSSTVTTTVCEGANGASKCGPASTESFDTLTSNVSQCNYALNGGGGNLDCTVTVVNNITGAAEKDQAPTGATVNQCVGSATGGGTAMICDPFPAATSSATITQCNDSAIGGGGATGVICTVHPSTQSALLPVTINQCNNSANGGGASVTCDATLTNNFLSGAATPEETTPVAPVAPLKNTLHDSLTDGFGLPGTNGSQGTFLLGGGVLMLLAGGLLTAAFATRKAGARR</sequence>
<evidence type="ECO:0000313" key="3">
    <source>
        <dbReference type="Proteomes" id="UP000198701"/>
    </source>
</evidence>
<name>A0A1G8Y7G8_9MICO</name>
<dbReference type="EMBL" id="FNFU01000002">
    <property type="protein sequence ID" value="SDJ98030.1"/>
    <property type="molecule type" value="Genomic_DNA"/>
</dbReference>
<feature type="transmembrane region" description="Helical" evidence="1">
    <location>
        <begin position="280"/>
        <end position="300"/>
    </location>
</feature>
<organism evidence="2 3">
    <name type="scientific">Cryobacterium psychrotolerans</name>
    <dbReference type="NCBI Taxonomy" id="386301"/>
    <lineage>
        <taxon>Bacteria</taxon>
        <taxon>Bacillati</taxon>
        <taxon>Actinomycetota</taxon>
        <taxon>Actinomycetes</taxon>
        <taxon>Micrococcales</taxon>
        <taxon>Microbacteriaceae</taxon>
        <taxon>Cryobacterium</taxon>
    </lineage>
</organism>
<dbReference type="Proteomes" id="UP000198701">
    <property type="component" value="Unassembled WGS sequence"/>
</dbReference>
<keyword evidence="1" id="KW-0472">Membrane</keyword>
<proteinExistence type="predicted"/>
<protein>
    <submittedName>
        <fullName evidence="2">Uncharacterized protein</fullName>
    </submittedName>
</protein>
<evidence type="ECO:0000313" key="2">
    <source>
        <dbReference type="EMBL" id="SDJ98030.1"/>
    </source>
</evidence>
<keyword evidence="3" id="KW-1185">Reference proteome</keyword>
<keyword evidence="1" id="KW-0812">Transmembrane</keyword>
<gene>
    <name evidence="2" type="ORF">SAMN05216282_10225</name>
</gene>
<keyword evidence="1" id="KW-1133">Transmembrane helix</keyword>
<dbReference type="AlphaFoldDB" id="A0A1G8Y7G8"/>